<proteinExistence type="predicted"/>
<organism evidence="1 2">
    <name type="scientific">Parafilimonas terrae</name>
    <dbReference type="NCBI Taxonomy" id="1465490"/>
    <lineage>
        <taxon>Bacteria</taxon>
        <taxon>Pseudomonadati</taxon>
        <taxon>Bacteroidota</taxon>
        <taxon>Chitinophagia</taxon>
        <taxon>Chitinophagales</taxon>
        <taxon>Chitinophagaceae</taxon>
        <taxon>Parafilimonas</taxon>
    </lineage>
</organism>
<accession>A0A1I5ZGZ6</accession>
<sequence>MKKNINAPMVTFKDTPRHLEVSCKGSVRARKESDGRYSAFLIGFDIHFSANSEEDIKKKARALNRIFFDHYLLHEKKNGLKKLALELHKLGFKSDNPNALHSLVNQKGVSAKFKSNLGVPEEFEQANEYALEESALTY</sequence>
<name>A0A1I5ZGZ6_9BACT</name>
<dbReference type="OrthoDB" id="9901363at2"/>
<dbReference type="RefSeq" id="WP_143075936.1">
    <property type="nucleotide sequence ID" value="NZ_FOXQ01000028.1"/>
</dbReference>
<reference evidence="1 2" key="1">
    <citation type="submission" date="2016-10" db="EMBL/GenBank/DDBJ databases">
        <authorList>
            <person name="de Groot N.N."/>
        </authorList>
    </citation>
    <scope>NUCLEOTIDE SEQUENCE [LARGE SCALE GENOMIC DNA]</scope>
    <source>
        <strain evidence="1 2">DSM 28286</strain>
    </source>
</reference>
<evidence type="ECO:0000313" key="2">
    <source>
        <dbReference type="Proteomes" id="UP000199031"/>
    </source>
</evidence>
<protein>
    <submittedName>
        <fullName evidence="1">Uncharacterized protein</fullName>
    </submittedName>
</protein>
<dbReference type="Proteomes" id="UP000199031">
    <property type="component" value="Unassembled WGS sequence"/>
</dbReference>
<evidence type="ECO:0000313" key="1">
    <source>
        <dbReference type="EMBL" id="SFQ55732.1"/>
    </source>
</evidence>
<dbReference type="EMBL" id="FOXQ01000028">
    <property type="protein sequence ID" value="SFQ55732.1"/>
    <property type="molecule type" value="Genomic_DNA"/>
</dbReference>
<keyword evidence="2" id="KW-1185">Reference proteome</keyword>
<dbReference type="AlphaFoldDB" id="A0A1I5ZGZ6"/>
<gene>
    <name evidence="1" type="ORF">SAMN05444277_1285</name>
</gene>